<evidence type="ECO:0000313" key="2">
    <source>
        <dbReference type="EMBL" id="KTE93165.1"/>
    </source>
</evidence>
<dbReference type="OrthoDB" id="2381281at2"/>
<reference evidence="2 3" key="2">
    <citation type="submission" date="2015-12" db="EMBL/GenBank/DDBJ databases">
        <title>Draft Genome Sequence of Desulfitobacterium hafniense Strain DH, a Sulfate-reducing Bacterium Isolated from Paddy Soils.</title>
        <authorList>
            <person name="Bao P."/>
            <person name="Zhang X."/>
            <person name="Li G."/>
        </authorList>
    </citation>
    <scope>NUCLEOTIDE SEQUENCE [LARGE SCALE GENOMIC DNA]</scope>
    <source>
        <strain evidence="2 3">DH</strain>
    </source>
</reference>
<evidence type="ECO:0000313" key="3">
    <source>
        <dbReference type="Proteomes" id="UP000054623"/>
    </source>
</evidence>
<name>A0A098B0X9_DESHA</name>
<accession>A0A098B0X9</accession>
<dbReference type="PATRIC" id="fig|49338.4.peg.2294"/>
<protein>
    <submittedName>
        <fullName evidence="1">Uncharacterized protein</fullName>
    </submittedName>
</protein>
<sequence>MGRLNLHYQDGGCAPDGVGLLISILIRYPEVCSVRYQQPEHALTFRFTVLGSEQGEKFMDTLQEALKAYHRLEGHSMRICRIEHKLESGVTLVTVTRDVESMNEREIGLIVDLVRNIAQNIIYDDTEIPEEEQIFQEEVIGQILQSFRDCRLEKGFIAVREEGRVLVYNS</sequence>
<reference evidence="1" key="1">
    <citation type="submission" date="2014-07" db="EMBL/GenBank/DDBJ databases">
        <authorList>
            <person name="Hornung V.Bastian."/>
        </authorList>
    </citation>
    <scope>NUCLEOTIDE SEQUENCE</scope>
    <source>
        <strain evidence="1">PCE-S</strain>
    </source>
</reference>
<dbReference type="EMBL" id="LK996017">
    <property type="protein sequence ID" value="CDX02017.1"/>
    <property type="molecule type" value="Genomic_DNA"/>
</dbReference>
<dbReference type="AlphaFoldDB" id="A0A098B0X9"/>
<proteinExistence type="predicted"/>
<evidence type="ECO:0000313" key="1">
    <source>
        <dbReference type="EMBL" id="CDX02017.1"/>
    </source>
</evidence>
<organism evidence="1">
    <name type="scientific">Desulfitobacterium hafniense</name>
    <name type="common">Desulfitobacterium frappieri</name>
    <dbReference type="NCBI Taxonomy" id="49338"/>
    <lineage>
        <taxon>Bacteria</taxon>
        <taxon>Bacillati</taxon>
        <taxon>Bacillota</taxon>
        <taxon>Clostridia</taxon>
        <taxon>Eubacteriales</taxon>
        <taxon>Desulfitobacteriaceae</taxon>
        <taxon>Desulfitobacterium</taxon>
    </lineage>
</organism>
<dbReference type="RefSeq" id="WP_005812943.1">
    <property type="nucleotide sequence ID" value="NZ_CABKQQ010000043.1"/>
</dbReference>
<dbReference type="Proteomes" id="UP000054623">
    <property type="component" value="Unassembled WGS sequence"/>
</dbReference>
<dbReference type="EMBL" id="LOCK01000008">
    <property type="protein sequence ID" value="KTE93165.1"/>
    <property type="molecule type" value="Genomic_DNA"/>
</dbReference>
<gene>
    <name evidence="2" type="ORF">AT727_15660</name>
    <name evidence="1" type="ORF">DPCES_2130</name>
</gene>